<comment type="subcellular location">
    <subcellularLocation>
        <location evidence="1 10">Cell membrane</location>
        <topology evidence="1 10">Multi-pass membrane protein</topology>
    </subcellularLocation>
</comment>
<comment type="catalytic activity">
    <reaction evidence="8">
        <text>fluoride(in) = fluoride(out)</text>
        <dbReference type="Rhea" id="RHEA:76159"/>
        <dbReference type="ChEBI" id="CHEBI:17051"/>
    </reaction>
    <physiologicalReaction direction="left-to-right" evidence="8">
        <dbReference type="Rhea" id="RHEA:76160"/>
    </physiologicalReaction>
</comment>
<evidence type="ECO:0000313" key="11">
    <source>
        <dbReference type="EMBL" id="BBH17180.1"/>
    </source>
</evidence>
<keyword evidence="10" id="KW-0406">Ion transport</keyword>
<organism evidence="11 12">
    <name type="scientific">Nocardioides baekrokdamisoli</name>
    <dbReference type="NCBI Taxonomy" id="1804624"/>
    <lineage>
        <taxon>Bacteria</taxon>
        <taxon>Bacillati</taxon>
        <taxon>Actinomycetota</taxon>
        <taxon>Actinomycetes</taxon>
        <taxon>Propionibacteriales</taxon>
        <taxon>Nocardioidaceae</taxon>
        <taxon>Nocardioides</taxon>
    </lineage>
</organism>
<dbReference type="Proteomes" id="UP000271573">
    <property type="component" value="Chromosome"/>
</dbReference>
<keyword evidence="3 10" id="KW-0812">Transmembrane</keyword>
<name>A0A3G9IDY4_9ACTN</name>
<dbReference type="Pfam" id="PF02537">
    <property type="entry name" value="CRCB"/>
    <property type="match status" value="1"/>
</dbReference>
<dbReference type="InterPro" id="IPR003691">
    <property type="entry name" value="FluC"/>
</dbReference>
<dbReference type="KEGG" id="nbe:Back2_14670"/>
<evidence type="ECO:0000256" key="10">
    <source>
        <dbReference type="HAMAP-Rule" id="MF_00454"/>
    </source>
</evidence>
<sequence>MIVLAVLVGGAIGSTLRYLTDLIVQSRHASRMPWGTFAVNVTGSFVLGMAAASWASNSTAYALWGTGFCGGLTTFSTFSLETVRLSESGAVRIAVLNVVLSLAVGLAAVSLGWWLVRL</sequence>
<feature type="binding site" evidence="10">
    <location>
        <position position="73"/>
    </location>
    <ligand>
        <name>Na(+)</name>
        <dbReference type="ChEBI" id="CHEBI:29101"/>
        <note>structural</note>
    </ligand>
</feature>
<feature type="binding site" evidence="10">
    <location>
        <position position="70"/>
    </location>
    <ligand>
        <name>Na(+)</name>
        <dbReference type="ChEBI" id="CHEBI:29101"/>
        <note>structural</note>
    </ligand>
</feature>
<dbReference type="NCBIfam" id="TIGR00494">
    <property type="entry name" value="crcB"/>
    <property type="match status" value="1"/>
</dbReference>
<keyword evidence="4 10" id="KW-1133">Transmembrane helix</keyword>
<dbReference type="GO" id="GO:0140114">
    <property type="term" value="P:cellular detoxification of fluoride"/>
    <property type="evidence" value="ECO:0007669"/>
    <property type="project" value="UniProtKB-UniRule"/>
</dbReference>
<evidence type="ECO:0000313" key="12">
    <source>
        <dbReference type="Proteomes" id="UP000271573"/>
    </source>
</evidence>
<evidence type="ECO:0000256" key="7">
    <source>
        <dbReference type="ARBA" id="ARBA00035120"/>
    </source>
</evidence>
<dbReference type="HAMAP" id="MF_00454">
    <property type="entry name" value="FluC"/>
    <property type="match status" value="1"/>
</dbReference>
<dbReference type="GO" id="GO:0005886">
    <property type="term" value="C:plasma membrane"/>
    <property type="evidence" value="ECO:0007669"/>
    <property type="project" value="UniProtKB-SubCell"/>
</dbReference>
<proteinExistence type="inferred from homology"/>
<dbReference type="PANTHER" id="PTHR28259">
    <property type="entry name" value="FLUORIDE EXPORT PROTEIN 1-RELATED"/>
    <property type="match status" value="1"/>
</dbReference>
<evidence type="ECO:0000256" key="2">
    <source>
        <dbReference type="ARBA" id="ARBA00022475"/>
    </source>
</evidence>
<evidence type="ECO:0000256" key="3">
    <source>
        <dbReference type="ARBA" id="ARBA00022692"/>
    </source>
</evidence>
<reference evidence="11 12" key="1">
    <citation type="submission" date="2018-11" db="EMBL/GenBank/DDBJ databases">
        <title>Complete genome sequence of Nocardioides baekrokdamisoli strain KCTC 39748.</title>
        <authorList>
            <person name="Kang S.W."/>
            <person name="Lee K.C."/>
            <person name="Kim K.K."/>
            <person name="Kim J.S."/>
            <person name="Kim D.S."/>
            <person name="Ko S.H."/>
            <person name="Yang S.H."/>
            <person name="Shin Y.K."/>
            <person name="Lee J.S."/>
        </authorList>
    </citation>
    <scope>NUCLEOTIDE SEQUENCE [LARGE SCALE GENOMIC DNA]</scope>
    <source>
        <strain evidence="11 12">KCTC 39748</strain>
    </source>
</reference>
<comment type="activity regulation">
    <text evidence="10">Na(+) is not transported, but it plays an essential structural role and its presence is essential for fluoride channel function.</text>
</comment>
<protein>
    <recommendedName>
        <fullName evidence="10">Fluoride-specific ion channel FluC</fullName>
    </recommendedName>
</protein>
<evidence type="ECO:0000256" key="5">
    <source>
        <dbReference type="ARBA" id="ARBA00023136"/>
    </source>
</evidence>
<keyword evidence="2 10" id="KW-1003">Cell membrane</keyword>
<evidence type="ECO:0000256" key="1">
    <source>
        <dbReference type="ARBA" id="ARBA00004651"/>
    </source>
</evidence>
<keyword evidence="6 10" id="KW-0407">Ion channel</keyword>
<dbReference type="AlphaFoldDB" id="A0A3G9IDY4"/>
<dbReference type="PANTHER" id="PTHR28259:SF1">
    <property type="entry name" value="FLUORIDE EXPORT PROTEIN 1-RELATED"/>
    <property type="match status" value="1"/>
</dbReference>
<evidence type="ECO:0000256" key="4">
    <source>
        <dbReference type="ARBA" id="ARBA00022989"/>
    </source>
</evidence>
<keyword evidence="5 10" id="KW-0472">Membrane</keyword>
<dbReference type="GO" id="GO:0046872">
    <property type="term" value="F:metal ion binding"/>
    <property type="evidence" value="ECO:0007669"/>
    <property type="project" value="UniProtKB-KW"/>
</dbReference>
<feature type="transmembrane region" description="Helical" evidence="10">
    <location>
        <begin position="92"/>
        <end position="116"/>
    </location>
</feature>
<evidence type="ECO:0000256" key="8">
    <source>
        <dbReference type="ARBA" id="ARBA00035585"/>
    </source>
</evidence>
<keyword evidence="10" id="KW-0915">Sodium</keyword>
<evidence type="ECO:0000256" key="6">
    <source>
        <dbReference type="ARBA" id="ARBA00023303"/>
    </source>
</evidence>
<dbReference type="GO" id="GO:0062054">
    <property type="term" value="F:fluoride channel activity"/>
    <property type="evidence" value="ECO:0007669"/>
    <property type="project" value="UniProtKB-UniRule"/>
</dbReference>
<gene>
    <name evidence="11" type="primary">crcB2</name>
    <name evidence="10" type="synonym">crcB</name>
    <name evidence="10" type="synonym">fluC</name>
    <name evidence="11" type="ORF">Back2_14670</name>
</gene>
<accession>A0A3G9IDY4</accession>
<keyword evidence="10" id="KW-0479">Metal-binding</keyword>
<dbReference type="OrthoDB" id="5148600at2"/>
<evidence type="ECO:0000256" key="9">
    <source>
        <dbReference type="ARBA" id="ARBA00049940"/>
    </source>
</evidence>
<feature type="transmembrane region" description="Helical" evidence="10">
    <location>
        <begin position="33"/>
        <end position="54"/>
    </location>
</feature>
<keyword evidence="12" id="KW-1185">Reference proteome</keyword>
<comment type="function">
    <text evidence="9 10">Fluoride-specific ion channel. Important for reducing fluoride concentration in the cell, thus reducing its toxicity.</text>
</comment>
<comment type="similarity">
    <text evidence="7 10">Belongs to the fluoride channel Fluc/FEX (TC 1.A.43) family.</text>
</comment>
<feature type="transmembrane region" description="Helical" evidence="10">
    <location>
        <begin position="61"/>
        <end position="80"/>
    </location>
</feature>
<keyword evidence="10" id="KW-0813">Transport</keyword>
<dbReference type="EMBL" id="AP019307">
    <property type="protein sequence ID" value="BBH17180.1"/>
    <property type="molecule type" value="Genomic_DNA"/>
</dbReference>
<dbReference type="RefSeq" id="WP_125568154.1">
    <property type="nucleotide sequence ID" value="NZ_AP019307.1"/>
</dbReference>